<evidence type="ECO:0000259" key="17">
    <source>
        <dbReference type="PROSITE" id="PS51569"/>
    </source>
</evidence>
<keyword evidence="19" id="KW-1185">Reference proteome</keyword>
<keyword evidence="8" id="KW-0677">Repeat</keyword>
<reference evidence="18 19" key="1">
    <citation type="submission" date="2024-07" db="EMBL/GenBank/DDBJ databases">
        <title>Draft sequence of the Neodothiora populina.</title>
        <authorList>
            <person name="Drown D.D."/>
            <person name="Schuette U.S."/>
            <person name="Buechlein A.B."/>
            <person name="Rusch D.R."/>
            <person name="Winton L.W."/>
            <person name="Adams G.A."/>
        </authorList>
    </citation>
    <scope>NUCLEOTIDE SEQUENCE [LARGE SCALE GENOMIC DNA]</scope>
    <source>
        <strain evidence="18 19">CPC 39397</strain>
    </source>
</reference>
<name>A0ABR3PA58_9PEZI</name>
<dbReference type="GeneID" id="95976980"/>
<dbReference type="RefSeq" id="XP_069199236.1">
    <property type="nucleotide sequence ID" value="XM_069342732.1"/>
</dbReference>
<evidence type="ECO:0000256" key="10">
    <source>
        <dbReference type="ARBA" id="ARBA00023015"/>
    </source>
</evidence>
<dbReference type="CDD" id="cd02440">
    <property type="entry name" value="AdoMet_MTases"/>
    <property type="match status" value="1"/>
</dbReference>
<dbReference type="PROSITE" id="PS51569">
    <property type="entry name" value="DOT1"/>
    <property type="match status" value="1"/>
</dbReference>
<organism evidence="18 19">
    <name type="scientific">Neodothiora populina</name>
    <dbReference type="NCBI Taxonomy" id="2781224"/>
    <lineage>
        <taxon>Eukaryota</taxon>
        <taxon>Fungi</taxon>
        <taxon>Dikarya</taxon>
        <taxon>Ascomycota</taxon>
        <taxon>Pezizomycotina</taxon>
        <taxon>Dothideomycetes</taxon>
        <taxon>Dothideomycetidae</taxon>
        <taxon>Dothideales</taxon>
        <taxon>Dothioraceae</taxon>
        <taxon>Neodothiora</taxon>
    </lineage>
</organism>
<evidence type="ECO:0000256" key="2">
    <source>
        <dbReference type="ARBA" id="ARBA00004123"/>
    </source>
</evidence>
<evidence type="ECO:0000313" key="19">
    <source>
        <dbReference type="Proteomes" id="UP001562354"/>
    </source>
</evidence>
<keyword evidence="5 15" id="KW-0489">Methyltransferase</keyword>
<keyword evidence="10 15" id="KW-0805">Transcription regulation</keyword>
<comment type="caution">
    <text evidence="18">The sequence shown here is derived from an EMBL/GenBank/DDBJ whole genome shotgun (WGS) entry which is preliminary data.</text>
</comment>
<evidence type="ECO:0000256" key="4">
    <source>
        <dbReference type="ARBA" id="ARBA00020987"/>
    </source>
</evidence>
<dbReference type="EMBL" id="JBFMKM010000012">
    <property type="protein sequence ID" value="KAL1302960.1"/>
    <property type="molecule type" value="Genomic_DNA"/>
</dbReference>
<keyword evidence="9 15" id="KW-0156">Chromatin regulator</keyword>
<keyword evidence="7 15" id="KW-0949">S-adenosyl-L-methionine</keyword>
<evidence type="ECO:0000256" key="13">
    <source>
        <dbReference type="ARBA" id="ARBA00029821"/>
    </source>
</evidence>
<dbReference type="SUPFAM" id="SSF53335">
    <property type="entry name" value="S-adenosyl-L-methionine-dependent methyltransferases"/>
    <property type="match status" value="1"/>
</dbReference>
<evidence type="ECO:0000256" key="15">
    <source>
        <dbReference type="PIRNR" id="PIRNR017570"/>
    </source>
</evidence>
<accession>A0ABR3PA58</accession>
<dbReference type="Gene3D" id="3.40.50.150">
    <property type="entry name" value="Vaccinia Virus protein VP39"/>
    <property type="match status" value="1"/>
</dbReference>
<proteinExistence type="inferred from homology"/>
<evidence type="ECO:0000256" key="7">
    <source>
        <dbReference type="ARBA" id="ARBA00022691"/>
    </source>
</evidence>
<sequence length="507" mass="57373">MNFFGDPGRSRPPPPTIKKVTMKVPVKPSPRPQTTQSAPTRSLPVVQRRAPPTLKDEPKTIAKRLATKRKSHTPSPAMSSDDDTDGEGSARSLTPNKRARPDAGPVDADRIILDVRDRSRRDGGQFRFIHGADLVEGEAGKKYFNVFEEEEKPARIELQYPSDSRRERFTLVYNDVKTAKNTNADYQPLDDIRESVKFICQHYLPAAKSDECLNEDTGFEARLIKAVRHGSSAEYKTVIRDFNDMITKARKEGEVRSVLEKQHSLGDLNWVQRLLDQVYARTVSPQVESLRVYEGFSDNVYGELKPRLISEMFKQTELKSGQVFVDLGSGVGNVVLQAALEVGCESWGIEMMENPCKLADLQREEFAARARLWGLAVGKVHLLKGDFTKNTKIMEVLKRADVVLVNNQAFNPDLNSNLITMFLDLKDGCKIVSLKPFKPEGLELKESNINDIAHSLVNERKEMYWSDSVSWTDAPGNYHIVTKDLQRSAEMKRQLQQRSARRSRRAD</sequence>
<dbReference type="InterPro" id="IPR029063">
    <property type="entry name" value="SAM-dependent_MTases_sf"/>
</dbReference>
<keyword evidence="6 15" id="KW-0808">Transferase</keyword>
<dbReference type="InterPro" id="IPR030445">
    <property type="entry name" value="H3-K79_meTrfase"/>
</dbReference>
<evidence type="ECO:0000256" key="11">
    <source>
        <dbReference type="ARBA" id="ARBA00023163"/>
    </source>
</evidence>
<dbReference type="EC" id="2.1.1.360" evidence="3 15"/>
<gene>
    <name evidence="18" type="ORF">AAFC00_003278</name>
</gene>
<evidence type="ECO:0000256" key="3">
    <source>
        <dbReference type="ARBA" id="ARBA00012190"/>
    </source>
</evidence>
<dbReference type="Pfam" id="PF08123">
    <property type="entry name" value="DOT1"/>
    <property type="match status" value="1"/>
</dbReference>
<evidence type="ECO:0000256" key="9">
    <source>
        <dbReference type="ARBA" id="ARBA00022853"/>
    </source>
</evidence>
<comment type="catalytic activity">
    <reaction evidence="14 15">
        <text>L-lysyl(79)-[histone H3] + 3 S-adenosyl-L-methionine = N(6),N(6),N(6)-trimethyl-L-lysyl(79)-[histone H3] + 3 S-adenosyl-L-homocysteine + 3 H(+)</text>
        <dbReference type="Rhea" id="RHEA:60328"/>
        <dbReference type="Rhea" id="RHEA-COMP:15549"/>
        <dbReference type="Rhea" id="RHEA-COMP:15552"/>
        <dbReference type="ChEBI" id="CHEBI:15378"/>
        <dbReference type="ChEBI" id="CHEBI:29969"/>
        <dbReference type="ChEBI" id="CHEBI:57856"/>
        <dbReference type="ChEBI" id="CHEBI:59789"/>
        <dbReference type="ChEBI" id="CHEBI:61961"/>
        <dbReference type="EC" id="2.1.1.360"/>
    </reaction>
</comment>
<feature type="compositionally biased region" description="Basic residues" evidence="16">
    <location>
        <begin position="61"/>
        <end position="72"/>
    </location>
</feature>
<feature type="domain" description="DOT1" evidence="17">
    <location>
        <begin position="174"/>
        <end position="496"/>
    </location>
</feature>
<dbReference type="PIRSF" id="PIRSF017570">
    <property type="entry name" value="Histone_H3-K79_MeTrfase"/>
    <property type="match status" value="1"/>
</dbReference>
<evidence type="ECO:0000256" key="12">
    <source>
        <dbReference type="ARBA" id="ARBA00023242"/>
    </source>
</evidence>
<evidence type="ECO:0000256" key="8">
    <source>
        <dbReference type="ARBA" id="ARBA00022737"/>
    </source>
</evidence>
<comment type="subcellular location">
    <subcellularLocation>
        <location evidence="2 15">Nucleus</location>
    </subcellularLocation>
</comment>
<evidence type="ECO:0000256" key="5">
    <source>
        <dbReference type="ARBA" id="ARBA00022603"/>
    </source>
</evidence>
<feature type="region of interest" description="Disordered" evidence="16">
    <location>
        <begin position="1"/>
        <end position="105"/>
    </location>
</feature>
<evidence type="ECO:0000256" key="1">
    <source>
        <dbReference type="ARBA" id="ARBA00003482"/>
    </source>
</evidence>
<protein>
    <recommendedName>
        <fullName evidence="4 15">Histone-lysine N-methyltransferase, H3 lysine-79 specific</fullName>
        <ecNumber evidence="3 15">2.1.1.360</ecNumber>
    </recommendedName>
    <alternativeName>
        <fullName evidence="13 15">Histone H3-K79 methyltransferase</fullName>
    </alternativeName>
</protein>
<dbReference type="Gene3D" id="1.10.260.170">
    <property type="match status" value="1"/>
</dbReference>
<keyword evidence="11 15" id="KW-0804">Transcription</keyword>
<dbReference type="InterPro" id="IPR021162">
    <property type="entry name" value="Dot1"/>
</dbReference>
<comment type="similarity">
    <text evidence="15">Belongs to the class I-like SAM-binding methyltransferase superfamily. DOT1 family.</text>
</comment>
<evidence type="ECO:0000256" key="6">
    <source>
        <dbReference type="ARBA" id="ARBA00022679"/>
    </source>
</evidence>
<evidence type="ECO:0000256" key="16">
    <source>
        <dbReference type="SAM" id="MobiDB-lite"/>
    </source>
</evidence>
<comment type="function">
    <text evidence="1 15">Histone methyltransferase that specifically trimethylates histone H3 to form H3K79me3. This methylation is required for telomere silencing and for the pachytene checkpoint during the meiotic cell cycle by allowing the recruitment of RAD9 to double strand breaks. Nucleosomes are preferred as substrate compared to free histone.</text>
</comment>
<dbReference type="PANTHER" id="PTHR21451">
    <property type="entry name" value="HISTONE H3 METHYLTRANSFERASE"/>
    <property type="match status" value="1"/>
</dbReference>
<evidence type="ECO:0000313" key="18">
    <source>
        <dbReference type="EMBL" id="KAL1302960.1"/>
    </source>
</evidence>
<keyword evidence="12 15" id="KW-0539">Nucleus</keyword>
<dbReference type="Proteomes" id="UP001562354">
    <property type="component" value="Unassembled WGS sequence"/>
</dbReference>
<dbReference type="InterPro" id="IPR025789">
    <property type="entry name" value="DOT1_dom"/>
</dbReference>
<dbReference type="PANTHER" id="PTHR21451:SF0">
    <property type="entry name" value="HISTONE-LYSINE N-METHYLTRANSFERASE, H3 LYSINE-79 SPECIFIC"/>
    <property type="match status" value="1"/>
</dbReference>
<evidence type="ECO:0000256" key="14">
    <source>
        <dbReference type="ARBA" id="ARBA00047770"/>
    </source>
</evidence>